<proteinExistence type="predicted"/>
<dbReference type="InterPro" id="IPR029068">
    <property type="entry name" value="Glyas_Bleomycin-R_OHBP_Dase"/>
</dbReference>
<dbReference type="Pfam" id="PF00903">
    <property type="entry name" value="Glyoxalase"/>
    <property type="match status" value="1"/>
</dbReference>
<name>A0A6L9SJ53_9ACTN</name>
<feature type="domain" description="VOC" evidence="1">
    <location>
        <begin position="4"/>
        <end position="127"/>
    </location>
</feature>
<keyword evidence="3" id="KW-1185">Reference proteome</keyword>
<dbReference type="PROSITE" id="PS51819">
    <property type="entry name" value="VOC"/>
    <property type="match status" value="1"/>
</dbReference>
<dbReference type="AlphaFoldDB" id="A0A6L9SJ53"/>
<sequence>MKPRIAAVELVVADMARSLAFYRRLGLDIPAEADAQPHVEAELGGGIRLLWDTVETIRSFDPDYKQPGISQIALAVDCAEPSAVDALYKDLVDAGYPGEREPWDAFWGQRYASVKDPDGNDVDLFAALPSDDA</sequence>
<dbReference type="RefSeq" id="WP_163744975.1">
    <property type="nucleotide sequence ID" value="NZ_JAAGOA010000034.1"/>
</dbReference>
<dbReference type="InterPro" id="IPR004360">
    <property type="entry name" value="Glyas_Fos-R_dOase_dom"/>
</dbReference>
<dbReference type="EMBL" id="JAAGOA010000034">
    <property type="protein sequence ID" value="NEE04442.1"/>
    <property type="molecule type" value="Genomic_DNA"/>
</dbReference>
<dbReference type="InterPro" id="IPR037523">
    <property type="entry name" value="VOC_core"/>
</dbReference>
<dbReference type="Gene3D" id="3.10.180.10">
    <property type="entry name" value="2,3-Dihydroxybiphenyl 1,2-Dioxygenase, domain 1"/>
    <property type="match status" value="1"/>
</dbReference>
<dbReference type="Proteomes" id="UP000475214">
    <property type="component" value="Unassembled WGS sequence"/>
</dbReference>
<comment type="caution">
    <text evidence="2">The sequence shown here is derived from an EMBL/GenBank/DDBJ whole genome shotgun (WGS) entry which is preliminary data.</text>
</comment>
<evidence type="ECO:0000313" key="3">
    <source>
        <dbReference type="Proteomes" id="UP000475214"/>
    </source>
</evidence>
<reference evidence="2 3" key="1">
    <citation type="submission" date="2020-02" db="EMBL/GenBank/DDBJ databases">
        <authorList>
            <person name="Li X.-J."/>
            <person name="Han X.-M."/>
        </authorList>
    </citation>
    <scope>NUCLEOTIDE SEQUENCE [LARGE SCALE GENOMIC DNA]</scope>
    <source>
        <strain evidence="2 3">CCTCC AB 2017055</strain>
    </source>
</reference>
<dbReference type="PANTHER" id="PTHR36503:SF3">
    <property type="entry name" value="BLR0126 PROTEIN"/>
    <property type="match status" value="1"/>
</dbReference>
<dbReference type="SUPFAM" id="SSF54593">
    <property type="entry name" value="Glyoxalase/Bleomycin resistance protein/Dihydroxybiphenyl dioxygenase"/>
    <property type="match status" value="1"/>
</dbReference>
<evidence type="ECO:0000259" key="1">
    <source>
        <dbReference type="PROSITE" id="PS51819"/>
    </source>
</evidence>
<dbReference type="PANTHER" id="PTHR36503">
    <property type="entry name" value="BLR2520 PROTEIN"/>
    <property type="match status" value="1"/>
</dbReference>
<gene>
    <name evidence="2" type="ORF">G1H10_30170</name>
</gene>
<protein>
    <submittedName>
        <fullName evidence="2">Glyoxalase</fullName>
    </submittedName>
</protein>
<accession>A0A6L9SJ53</accession>
<organism evidence="2 3">
    <name type="scientific">Phytoactinopolyspora halotolerans</name>
    <dbReference type="NCBI Taxonomy" id="1981512"/>
    <lineage>
        <taxon>Bacteria</taxon>
        <taxon>Bacillati</taxon>
        <taxon>Actinomycetota</taxon>
        <taxon>Actinomycetes</taxon>
        <taxon>Jiangellales</taxon>
        <taxon>Jiangellaceae</taxon>
        <taxon>Phytoactinopolyspora</taxon>
    </lineage>
</organism>
<evidence type="ECO:0000313" key="2">
    <source>
        <dbReference type="EMBL" id="NEE04442.1"/>
    </source>
</evidence>